<keyword evidence="2" id="KW-0812">Transmembrane</keyword>
<protein>
    <recommendedName>
        <fullName evidence="3">Chitin-binding type-2 domain-containing protein</fullName>
    </recommendedName>
</protein>
<dbReference type="Pfam" id="PF01607">
    <property type="entry name" value="CBM_14"/>
    <property type="match status" value="1"/>
</dbReference>
<dbReference type="SMART" id="SM00494">
    <property type="entry name" value="ChtBD2"/>
    <property type="match status" value="2"/>
</dbReference>
<evidence type="ECO:0000259" key="3">
    <source>
        <dbReference type="PROSITE" id="PS50940"/>
    </source>
</evidence>
<keyword evidence="2" id="KW-1133">Transmembrane helix</keyword>
<feature type="domain" description="Chitin-binding type-2" evidence="3">
    <location>
        <begin position="668"/>
        <end position="724"/>
    </location>
</feature>
<evidence type="ECO:0000256" key="2">
    <source>
        <dbReference type="SAM" id="Phobius"/>
    </source>
</evidence>
<dbReference type="InterPro" id="IPR002557">
    <property type="entry name" value="Chitin-bd_dom"/>
</dbReference>
<proteinExistence type="predicted"/>
<feature type="transmembrane region" description="Helical" evidence="2">
    <location>
        <begin position="444"/>
        <end position="470"/>
    </location>
</feature>
<organism evidence="4 5">
    <name type="scientific">Adineta steineri</name>
    <dbReference type="NCBI Taxonomy" id="433720"/>
    <lineage>
        <taxon>Eukaryota</taxon>
        <taxon>Metazoa</taxon>
        <taxon>Spiralia</taxon>
        <taxon>Gnathifera</taxon>
        <taxon>Rotifera</taxon>
        <taxon>Eurotatoria</taxon>
        <taxon>Bdelloidea</taxon>
        <taxon>Adinetida</taxon>
        <taxon>Adinetidae</taxon>
        <taxon>Adineta</taxon>
    </lineage>
</organism>
<dbReference type="Proteomes" id="UP000663844">
    <property type="component" value="Unassembled WGS sequence"/>
</dbReference>
<feature type="region of interest" description="Disordered" evidence="1">
    <location>
        <begin position="341"/>
        <end position="365"/>
    </location>
</feature>
<name>A0A819RB02_9BILA</name>
<evidence type="ECO:0000313" key="5">
    <source>
        <dbReference type="Proteomes" id="UP000663844"/>
    </source>
</evidence>
<keyword evidence="2" id="KW-0472">Membrane</keyword>
<sequence length="724" mass="84232">MQEKQQQIKLPSAWKPDEWVCHHSSSRQSTRLDDYFHRQSKMKSPMTTRNIDTPLSPKRISTARLRRQIENLSLKSTEYRMSSRKSKVKRLTDTTTPISYRSFLTYASRHGLTPPIHIPKMSKQSLKRWLDARDAYLGHNYPYIMERFKRRHRQRIKSTKSANETYRTIDYDEAISMFSIDPDRYSNSKLILSGKQRRLSRKDSPLKRISHSEINLRRSGGFLQRIKSFVQSPVSSLNRLSCRKQQKQTRTQIIYDYFDDKCVGTEINARTISRTNIKHNDQAIQVNLPRPQYKLYHEFDTSMVVGEKQQRTRSVRRYINYSDKATDTDFILNFINVEKERREEKNMDADENDKSARRNAEKEKVDPYNEQFNVQHQLSTTNNTGNQIVPPIDLHHTSMDNEINNKQNGSRSTILSPTESNISVHEQLHRPRVRFNRLSKERRLLAGLLILFAIIMCGLLVGIFILSWTFQGRTSIIYREINSTDIGTTTITIGVARYGESCDNDTNCEHPFVCYKKGSSIPGMCRCPMKYDFVNNQCIGDLNALCTKDTDCQRYMSCSGMKDGTRQCQCQTQFNYDDERRRCRGDYEAPCESNIDCRTNLVCNKTNVSSFCSCDSHYNYHPSGRKCRGNPGAVCDRLTAECVDNAECRDGACECSNQFVPDENKICIDPCPVKIQHQARIRYPGNCRRFIDCQHKSKTECPEMTIFNLHTQLCDYPKNVFDCR</sequence>
<evidence type="ECO:0000256" key="1">
    <source>
        <dbReference type="SAM" id="MobiDB-lite"/>
    </source>
</evidence>
<dbReference type="GO" id="GO:0008061">
    <property type="term" value="F:chitin binding"/>
    <property type="evidence" value="ECO:0007669"/>
    <property type="project" value="InterPro"/>
</dbReference>
<dbReference type="EMBL" id="CAJOAZ010004081">
    <property type="protein sequence ID" value="CAF4043161.1"/>
    <property type="molecule type" value="Genomic_DNA"/>
</dbReference>
<dbReference type="GO" id="GO:0005576">
    <property type="term" value="C:extracellular region"/>
    <property type="evidence" value="ECO:0007669"/>
    <property type="project" value="InterPro"/>
</dbReference>
<dbReference type="AlphaFoldDB" id="A0A819RB02"/>
<dbReference type="Gene3D" id="2.170.140.10">
    <property type="entry name" value="Chitin binding domain"/>
    <property type="match status" value="1"/>
</dbReference>
<dbReference type="InterPro" id="IPR036508">
    <property type="entry name" value="Chitin-bd_dom_sf"/>
</dbReference>
<comment type="caution">
    <text evidence="4">The sequence shown here is derived from an EMBL/GenBank/DDBJ whole genome shotgun (WGS) entry which is preliminary data.</text>
</comment>
<dbReference type="PROSITE" id="PS50940">
    <property type="entry name" value="CHIT_BIND_II"/>
    <property type="match status" value="1"/>
</dbReference>
<dbReference type="SUPFAM" id="SSF57625">
    <property type="entry name" value="Invertebrate chitin-binding proteins"/>
    <property type="match status" value="1"/>
</dbReference>
<accession>A0A819RB02</accession>
<evidence type="ECO:0000313" key="4">
    <source>
        <dbReference type="EMBL" id="CAF4043161.1"/>
    </source>
</evidence>
<reference evidence="4" key="1">
    <citation type="submission" date="2021-02" db="EMBL/GenBank/DDBJ databases">
        <authorList>
            <person name="Nowell W R."/>
        </authorList>
    </citation>
    <scope>NUCLEOTIDE SEQUENCE</scope>
</reference>
<gene>
    <name evidence="4" type="ORF">OXD698_LOCUS32046</name>
</gene>